<protein>
    <submittedName>
        <fullName evidence="2">Uncharacterized protein</fullName>
    </submittedName>
</protein>
<keyword evidence="1" id="KW-0812">Transmembrane</keyword>
<dbReference type="Proteomes" id="UP001569904">
    <property type="component" value="Unassembled WGS sequence"/>
</dbReference>
<proteinExistence type="predicted"/>
<reference evidence="2 3" key="1">
    <citation type="submission" date="2023-11" db="EMBL/GenBank/DDBJ databases">
        <title>Actinomadura monticuli sp. nov., isolated from volcanic ash.</title>
        <authorList>
            <person name="Lee S.D."/>
            <person name="Yang H."/>
            <person name="Kim I.S."/>
        </authorList>
    </citation>
    <scope>NUCLEOTIDE SEQUENCE [LARGE SCALE GENOMIC DNA]</scope>
    <source>
        <strain evidence="2 3">DSM 45346</strain>
    </source>
</reference>
<comment type="caution">
    <text evidence="2">The sequence shown here is derived from an EMBL/GenBank/DDBJ whole genome shotgun (WGS) entry which is preliminary data.</text>
</comment>
<evidence type="ECO:0000313" key="2">
    <source>
        <dbReference type="EMBL" id="MFA1552096.1"/>
    </source>
</evidence>
<keyword evidence="1" id="KW-0472">Membrane</keyword>
<evidence type="ECO:0000313" key="3">
    <source>
        <dbReference type="Proteomes" id="UP001569904"/>
    </source>
</evidence>
<feature type="transmembrane region" description="Helical" evidence="1">
    <location>
        <begin position="12"/>
        <end position="30"/>
    </location>
</feature>
<name>A0ABV4QND4_9ACTN</name>
<evidence type="ECO:0000256" key="1">
    <source>
        <dbReference type="SAM" id="Phobius"/>
    </source>
</evidence>
<keyword evidence="1" id="KW-1133">Transmembrane helix</keyword>
<organism evidence="2 3">
    <name type="scientific">Actinomadura chokoriensis</name>
    <dbReference type="NCBI Taxonomy" id="454156"/>
    <lineage>
        <taxon>Bacteria</taxon>
        <taxon>Bacillati</taxon>
        <taxon>Actinomycetota</taxon>
        <taxon>Actinomycetes</taxon>
        <taxon>Streptosporangiales</taxon>
        <taxon>Thermomonosporaceae</taxon>
        <taxon>Actinomadura</taxon>
    </lineage>
</organism>
<keyword evidence="3" id="KW-1185">Reference proteome</keyword>
<sequence length="45" mass="4978">MALRKGIHIGPGVIRLMIALFALAVLAMVVREAPAIRRYIKSETM</sequence>
<dbReference type="RefSeq" id="WP_371938389.1">
    <property type="nucleotide sequence ID" value="NZ_JAXCEH010000001.1"/>
</dbReference>
<gene>
    <name evidence="2" type="ORF">SM436_00185</name>
</gene>
<accession>A0ABV4QND4</accession>
<dbReference type="EMBL" id="JAXCEH010000001">
    <property type="protein sequence ID" value="MFA1552096.1"/>
    <property type="molecule type" value="Genomic_DNA"/>
</dbReference>